<reference evidence="2 3" key="1">
    <citation type="submission" date="2024-04" db="EMBL/GenBank/DDBJ databases">
        <title>Phyllosticta paracitricarpa is synonymous to the EU quarantine fungus P. citricarpa based on phylogenomic analyses.</title>
        <authorList>
            <consortium name="Lawrence Berkeley National Laboratory"/>
            <person name="Van Ingen-Buijs V.A."/>
            <person name="Van Westerhoven A.C."/>
            <person name="Haridas S."/>
            <person name="Skiadas P."/>
            <person name="Martin F."/>
            <person name="Groenewald J.Z."/>
            <person name="Crous P.W."/>
            <person name="Seidl M.F."/>
        </authorList>
    </citation>
    <scope>NUCLEOTIDE SEQUENCE [LARGE SCALE GENOMIC DNA]</scope>
    <source>
        <strain evidence="2 3">CBS 122670</strain>
    </source>
</reference>
<feature type="region of interest" description="Disordered" evidence="1">
    <location>
        <begin position="568"/>
        <end position="631"/>
    </location>
</feature>
<feature type="compositionally biased region" description="Polar residues" evidence="1">
    <location>
        <begin position="584"/>
        <end position="608"/>
    </location>
</feature>
<feature type="region of interest" description="Disordered" evidence="1">
    <location>
        <begin position="1"/>
        <end position="54"/>
    </location>
</feature>
<evidence type="ECO:0000313" key="3">
    <source>
        <dbReference type="Proteomes" id="UP001365128"/>
    </source>
</evidence>
<feature type="compositionally biased region" description="Polar residues" evidence="1">
    <location>
        <begin position="616"/>
        <end position="631"/>
    </location>
</feature>
<sequence>MFGNELPRAPVSAAENQQQNTSKDCEMTDAPEEACSHSNHQTDSQDSLSSGFYVKNNIHPSNSSSATSILNLTERRNHIPLSVLVEASSCSGSHLITQQRAGYQPETFYSDKGKGRATYVEDDHEPQPTYTGKGKGRTTYHDVRPPTPPPKDSPVPFKNKGKGRVIDVEDHPPTPPPKDILMRDVFSPPFNGPLTSLISPMRKLMATEAPRPSISSPTFGKTNLSIRSLRPHAFNLWEAIFSQSDITLNVARHMDVDDFVNMYCISKKFYYLVNSHMTTYILTLARVHAPLAMRITPYTFRRSLCILDPALRPHPNDPTQRGRVVPSPKWLQMVAFREAVSHDILLAMALEGHRFPHPIQEVVLKMWMLMDLPRSALRLSMIRNDRVWHNRDLFVAVMFLLKLDMRFSDPIVGDGECVLSQLLMAQRSLEPLWEVLRGWRLNTQTELLSMVVEWDYAPKGFDNPKGLPMFGVPAGKISSLSCEDWTPGRPPLLRPDEVILGECIRRKLDMNRCFVDFMLWGYVNWRSGAPIPPPNNEELKRRFKGKLGYVDVLKEYRAALEAQKLRDERKKAAGLKPGSRHTHAAQSHAQADSGHSQAGPSNSQSVPTPSLFAAGPSNTQVGSSAGSGSTH</sequence>
<comment type="caution">
    <text evidence="2">The sequence shown here is derived from an EMBL/GenBank/DDBJ whole genome shotgun (WGS) entry which is preliminary data.</text>
</comment>
<organism evidence="2 3">
    <name type="scientific">Phyllosticta citricarpa</name>
    <dbReference type="NCBI Taxonomy" id="55181"/>
    <lineage>
        <taxon>Eukaryota</taxon>
        <taxon>Fungi</taxon>
        <taxon>Dikarya</taxon>
        <taxon>Ascomycota</taxon>
        <taxon>Pezizomycotina</taxon>
        <taxon>Dothideomycetes</taxon>
        <taxon>Dothideomycetes incertae sedis</taxon>
        <taxon>Botryosphaeriales</taxon>
        <taxon>Phyllostictaceae</taxon>
        <taxon>Phyllosticta</taxon>
    </lineage>
</organism>
<evidence type="ECO:0000256" key="1">
    <source>
        <dbReference type="SAM" id="MobiDB-lite"/>
    </source>
</evidence>
<protein>
    <submittedName>
        <fullName evidence="2">Uncharacterized protein</fullName>
    </submittedName>
</protein>
<dbReference type="Proteomes" id="UP001365128">
    <property type="component" value="Unassembled WGS sequence"/>
</dbReference>
<proteinExistence type="predicted"/>
<evidence type="ECO:0000313" key="2">
    <source>
        <dbReference type="EMBL" id="KAK7540116.1"/>
    </source>
</evidence>
<dbReference type="EMBL" id="JBBPDW010000027">
    <property type="protein sequence ID" value="KAK7540116.1"/>
    <property type="molecule type" value="Genomic_DNA"/>
</dbReference>
<name>A0ABR1LY77_9PEZI</name>
<accession>A0ABR1LY77</accession>
<gene>
    <name evidence="2" type="ORF">IWX46DRAFT_582756</name>
</gene>
<feature type="region of interest" description="Disordered" evidence="1">
    <location>
        <begin position="106"/>
        <end position="180"/>
    </location>
</feature>
<feature type="compositionally biased region" description="Polar residues" evidence="1">
    <location>
        <begin position="36"/>
        <end position="50"/>
    </location>
</feature>
<keyword evidence="3" id="KW-1185">Reference proteome</keyword>